<gene>
    <name evidence="2" type="ORF">BJX66DRAFT_318324</name>
</gene>
<comment type="caution">
    <text evidence="2">The sequence shown here is derived from an EMBL/GenBank/DDBJ whole genome shotgun (WGS) entry which is preliminary data.</text>
</comment>
<organism evidence="2 3">
    <name type="scientific">Aspergillus keveii</name>
    <dbReference type="NCBI Taxonomy" id="714993"/>
    <lineage>
        <taxon>Eukaryota</taxon>
        <taxon>Fungi</taxon>
        <taxon>Dikarya</taxon>
        <taxon>Ascomycota</taxon>
        <taxon>Pezizomycotina</taxon>
        <taxon>Eurotiomycetes</taxon>
        <taxon>Eurotiomycetidae</taxon>
        <taxon>Eurotiales</taxon>
        <taxon>Aspergillaceae</taxon>
        <taxon>Aspergillus</taxon>
        <taxon>Aspergillus subgen. Nidulantes</taxon>
    </lineage>
</organism>
<accession>A0ABR4FJZ3</accession>
<feature type="transmembrane region" description="Helical" evidence="1">
    <location>
        <begin position="310"/>
        <end position="332"/>
    </location>
</feature>
<keyword evidence="1" id="KW-1133">Transmembrane helix</keyword>
<feature type="transmembrane region" description="Helical" evidence="1">
    <location>
        <begin position="224"/>
        <end position="247"/>
    </location>
</feature>
<feature type="transmembrane region" description="Helical" evidence="1">
    <location>
        <begin position="283"/>
        <end position="303"/>
    </location>
</feature>
<feature type="transmembrane region" description="Helical" evidence="1">
    <location>
        <begin position="120"/>
        <end position="139"/>
    </location>
</feature>
<feature type="transmembrane region" description="Helical" evidence="1">
    <location>
        <begin position="189"/>
        <end position="212"/>
    </location>
</feature>
<evidence type="ECO:0000313" key="3">
    <source>
        <dbReference type="Proteomes" id="UP001610563"/>
    </source>
</evidence>
<keyword evidence="1" id="KW-0472">Membrane</keyword>
<feature type="transmembrane region" description="Helical" evidence="1">
    <location>
        <begin position="21"/>
        <end position="39"/>
    </location>
</feature>
<keyword evidence="1" id="KW-0812">Transmembrane</keyword>
<dbReference type="EMBL" id="JBFTWV010000228">
    <property type="protein sequence ID" value="KAL2783550.1"/>
    <property type="molecule type" value="Genomic_DNA"/>
</dbReference>
<dbReference type="Proteomes" id="UP001610563">
    <property type="component" value="Unassembled WGS sequence"/>
</dbReference>
<keyword evidence="3" id="KW-1185">Reference proteome</keyword>
<proteinExistence type="predicted"/>
<reference evidence="2 3" key="1">
    <citation type="submission" date="2024-07" db="EMBL/GenBank/DDBJ databases">
        <title>Section-level genome sequencing and comparative genomics of Aspergillus sections Usti and Cavernicolus.</title>
        <authorList>
            <consortium name="Lawrence Berkeley National Laboratory"/>
            <person name="Nybo J.L."/>
            <person name="Vesth T.C."/>
            <person name="Theobald S."/>
            <person name="Frisvad J.C."/>
            <person name="Larsen T.O."/>
            <person name="Kjaerboelling I."/>
            <person name="Rothschild-Mancinelli K."/>
            <person name="Lyhne E.K."/>
            <person name="Kogle M.E."/>
            <person name="Barry K."/>
            <person name="Clum A."/>
            <person name="Na H."/>
            <person name="Ledsgaard L."/>
            <person name="Lin J."/>
            <person name="Lipzen A."/>
            <person name="Kuo A."/>
            <person name="Riley R."/>
            <person name="Mondo S."/>
            <person name="Labutti K."/>
            <person name="Haridas S."/>
            <person name="Pangalinan J."/>
            <person name="Salamov A.A."/>
            <person name="Simmons B.A."/>
            <person name="Magnuson J.K."/>
            <person name="Chen J."/>
            <person name="Drula E."/>
            <person name="Henrissat B."/>
            <person name="Wiebenga A."/>
            <person name="Lubbers R.J."/>
            <person name="Gomes A.C."/>
            <person name="Makela M.R."/>
            <person name="Stajich J."/>
            <person name="Grigoriev I.V."/>
            <person name="Mortensen U.H."/>
            <person name="De Vries R.P."/>
            <person name="Baker S.E."/>
            <person name="Andersen M.R."/>
        </authorList>
    </citation>
    <scope>NUCLEOTIDE SEQUENCE [LARGE SCALE GENOMIC DNA]</scope>
    <source>
        <strain evidence="2 3">CBS 209.92</strain>
    </source>
</reference>
<name>A0ABR4FJZ3_9EURO</name>
<sequence>MPPRAELSVAGGSEARYSPEISWPTIFFWMVCLALNSIAQRSGRVLGTKCRHQAILRSSPIVCGFDAMDMLISWVAHAYSPTTPRPRIRHGASKVLLQRFIDKEGTPNIQAIARFKAQSAVRYLAFFLGVIPQLIKLFASRGVAWSQAAGAMYLASWVLFEALVLAADLKHGAGEQITTQSRPYRQGQLVLKIWTFAAMILHGVLFSIPIHIQVEIIKDAGNTWAYYNTLIRTSIALVTYTFSLWWGSFLTADHIPSQISFQCLCCGVAFHIAFSPAPESGKAVYLTSVFVVCVGGGFIFSFFKRRRAVGVVLVILQVFNVVTQPLLLYMLMYDPAGTYQPGWVRWLG</sequence>
<evidence type="ECO:0000256" key="1">
    <source>
        <dbReference type="SAM" id="Phobius"/>
    </source>
</evidence>
<protein>
    <submittedName>
        <fullName evidence="2">Uncharacterized protein</fullName>
    </submittedName>
</protein>
<evidence type="ECO:0000313" key="2">
    <source>
        <dbReference type="EMBL" id="KAL2783550.1"/>
    </source>
</evidence>